<protein>
    <submittedName>
        <fullName evidence="2">Uma2 family endonuclease</fullName>
    </submittedName>
</protein>
<dbReference type="Pfam" id="PF05685">
    <property type="entry name" value="Uma2"/>
    <property type="match status" value="1"/>
</dbReference>
<dbReference type="SUPFAM" id="SSF52980">
    <property type="entry name" value="Restriction endonuclease-like"/>
    <property type="match status" value="1"/>
</dbReference>
<dbReference type="AlphaFoldDB" id="A0AAP5IID4"/>
<dbReference type="GO" id="GO:0004519">
    <property type="term" value="F:endonuclease activity"/>
    <property type="evidence" value="ECO:0007669"/>
    <property type="project" value="UniProtKB-KW"/>
</dbReference>
<proteinExistence type="predicted"/>
<evidence type="ECO:0000259" key="1">
    <source>
        <dbReference type="Pfam" id="PF05685"/>
    </source>
</evidence>
<dbReference type="Proteomes" id="UP000667802">
    <property type="component" value="Unassembled WGS sequence"/>
</dbReference>
<dbReference type="InterPro" id="IPR008538">
    <property type="entry name" value="Uma2"/>
</dbReference>
<dbReference type="PANTHER" id="PTHR34107:SF1">
    <property type="entry name" value="SLL0198 PROTEIN"/>
    <property type="match status" value="1"/>
</dbReference>
<dbReference type="PANTHER" id="PTHR34107">
    <property type="entry name" value="SLL0198 PROTEIN-RELATED"/>
    <property type="match status" value="1"/>
</dbReference>
<dbReference type="CDD" id="cd06260">
    <property type="entry name" value="DUF820-like"/>
    <property type="match status" value="1"/>
</dbReference>
<dbReference type="InterPro" id="IPR012296">
    <property type="entry name" value="Nuclease_put_TT1808"/>
</dbReference>
<evidence type="ECO:0000313" key="2">
    <source>
        <dbReference type="EMBL" id="MDR9900928.1"/>
    </source>
</evidence>
<dbReference type="EMBL" id="JAALHA020000044">
    <property type="protein sequence ID" value="MDR9900928.1"/>
    <property type="molecule type" value="Genomic_DNA"/>
</dbReference>
<accession>A0AAP5IID4</accession>
<keyword evidence="2" id="KW-0378">Hydrolase</keyword>
<reference evidence="3" key="1">
    <citation type="journal article" date="2021" name="Science">
        <title>Hunting the eagle killer: A cyanobacterial neurotoxin causes vacuolar myelinopathy.</title>
        <authorList>
            <person name="Breinlinger S."/>
            <person name="Phillips T.J."/>
            <person name="Haram B.N."/>
            <person name="Mares J."/>
            <person name="Martinez Yerena J.A."/>
            <person name="Hrouzek P."/>
            <person name="Sobotka R."/>
            <person name="Henderson W.M."/>
            <person name="Schmieder P."/>
            <person name="Williams S.M."/>
            <person name="Lauderdale J.D."/>
            <person name="Wilde H.D."/>
            <person name="Gerrin W."/>
            <person name="Kust A."/>
            <person name="Washington J.W."/>
            <person name="Wagner C."/>
            <person name="Geier B."/>
            <person name="Liebeke M."/>
            <person name="Enke H."/>
            <person name="Niedermeyer T.H.J."/>
            <person name="Wilde S.B."/>
        </authorList>
    </citation>
    <scope>NUCLEOTIDE SEQUENCE [LARGE SCALE GENOMIC DNA]</scope>
    <source>
        <strain evidence="3">Thurmond2011</strain>
    </source>
</reference>
<name>A0AAP5IID4_9CYAN</name>
<evidence type="ECO:0000313" key="3">
    <source>
        <dbReference type="Proteomes" id="UP000667802"/>
    </source>
</evidence>
<feature type="domain" description="Putative restriction endonuclease" evidence="1">
    <location>
        <begin position="22"/>
        <end position="183"/>
    </location>
</feature>
<sequence>MAKEIAMEEMDNSTEIAKYFSLEDWTHSPTNDTEWVDGGLVQKKAVTLKHRRIQGNIYFHWRSYNDSQGLKGQVYIDVPCRTNQYGRSPDVAYLTPELLIKFGEPAVFPQSFPLIAEIVSPTDLAEDVITKAQEYLHSGSEEVWLIFPENHWVIVMTLHQRRVYISGEVISTQTALKGFSVSVDELLT</sequence>
<organism evidence="2 3">
    <name type="scientific">Aetokthonos hydrillicola Thurmond2011</name>
    <dbReference type="NCBI Taxonomy" id="2712845"/>
    <lineage>
        <taxon>Bacteria</taxon>
        <taxon>Bacillati</taxon>
        <taxon>Cyanobacteriota</taxon>
        <taxon>Cyanophyceae</taxon>
        <taxon>Nostocales</taxon>
        <taxon>Hapalosiphonaceae</taxon>
        <taxon>Aetokthonos</taxon>
    </lineage>
</organism>
<keyword evidence="2" id="KW-0540">Nuclease</keyword>
<comment type="caution">
    <text evidence="2">The sequence shown here is derived from an EMBL/GenBank/DDBJ whole genome shotgun (WGS) entry which is preliminary data.</text>
</comment>
<gene>
    <name evidence="2" type="ORF">G7B40_041430</name>
</gene>
<keyword evidence="2" id="KW-0255">Endonuclease</keyword>
<dbReference type="Gene3D" id="3.90.1570.10">
    <property type="entry name" value="tt1808, chain A"/>
    <property type="match status" value="1"/>
</dbReference>
<keyword evidence="3" id="KW-1185">Reference proteome</keyword>
<dbReference type="InterPro" id="IPR011335">
    <property type="entry name" value="Restrct_endonuc-II-like"/>
</dbReference>